<dbReference type="Gene3D" id="3.30.450.40">
    <property type="match status" value="1"/>
</dbReference>
<dbReference type="SUPFAM" id="SSF46785">
    <property type="entry name" value="Winged helix' DNA-binding domain"/>
    <property type="match status" value="1"/>
</dbReference>
<dbReference type="Proteomes" id="UP001589692">
    <property type="component" value="Unassembled WGS sequence"/>
</dbReference>
<proteinExistence type="predicted"/>
<protein>
    <submittedName>
        <fullName evidence="6">IclR family transcriptional regulator</fullName>
    </submittedName>
</protein>
<accession>A0ABV6AA86</accession>
<dbReference type="PROSITE" id="PS51078">
    <property type="entry name" value="ICLR_ED"/>
    <property type="match status" value="1"/>
</dbReference>
<feature type="domain" description="HTH iclR-type" evidence="4">
    <location>
        <begin position="5"/>
        <end position="64"/>
    </location>
</feature>
<name>A0ABV6AA86_9HYPH</name>
<dbReference type="PANTHER" id="PTHR30136">
    <property type="entry name" value="HELIX-TURN-HELIX TRANSCRIPTIONAL REGULATOR, ICLR FAMILY"/>
    <property type="match status" value="1"/>
</dbReference>
<gene>
    <name evidence="6" type="ORF">ACFFP0_01410</name>
</gene>
<dbReference type="SMART" id="SM00346">
    <property type="entry name" value="HTH_ICLR"/>
    <property type="match status" value="1"/>
</dbReference>
<dbReference type="Pfam" id="PF01614">
    <property type="entry name" value="IclR_C"/>
    <property type="match status" value="1"/>
</dbReference>
<evidence type="ECO:0000259" key="4">
    <source>
        <dbReference type="PROSITE" id="PS51077"/>
    </source>
</evidence>
<dbReference type="PROSITE" id="PS51077">
    <property type="entry name" value="HTH_ICLR"/>
    <property type="match status" value="1"/>
</dbReference>
<dbReference type="SUPFAM" id="SSF55781">
    <property type="entry name" value="GAF domain-like"/>
    <property type="match status" value="1"/>
</dbReference>
<organism evidence="6 7">
    <name type="scientific">Rhizobium puerariae</name>
    <dbReference type="NCBI Taxonomy" id="1585791"/>
    <lineage>
        <taxon>Bacteria</taxon>
        <taxon>Pseudomonadati</taxon>
        <taxon>Pseudomonadota</taxon>
        <taxon>Alphaproteobacteria</taxon>
        <taxon>Hyphomicrobiales</taxon>
        <taxon>Rhizobiaceae</taxon>
        <taxon>Rhizobium/Agrobacterium group</taxon>
        <taxon>Rhizobium</taxon>
    </lineage>
</organism>
<dbReference type="EMBL" id="JBHMAA010000003">
    <property type="protein sequence ID" value="MFB9947481.1"/>
    <property type="molecule type" value="Genomic_DNA"/>
</dbReference>
<dbReference type="InterPro" id="IPR050707">
    <property type="entry name" value="HTH_MetabolicPath_Reg"/>
</dbReference>
<keyword evidence="2" id="KW-0238">DNA-binding</keyword>
<sequence>MVEISLTGDQMLTVLECVARDGPMSAADVARNCDINRTVAHRLLATLSQRAYVRRQTGGYTLGPALLQLTRGMDTNLRSKAKPVMQKLASETGETVVLHGIANAEAVVIEQALGQKHLVRVEHRPGSRHSLLQGASGWSLIAFQDPKYVEKVLKSSKDPEVARQRIALTREAGYAVSYDELQLGVHGVAVPIIEEGGRCEASLAILVPAARSGLLSSLVEPLLAASREISRLLLA</sequence>
<comment type="caution">
    <text evidence="6">The sequence shown here is derived from an EMBL/GenBank/DDBJ whole genome shotgun (WGS) entry which is preliminary data.</text>
</comment>
<evidence type="ECO:0000313" key="7">
    <source>
        <dbReference type="Proteomes" id="UP001589692"/>
    </source>
</evidence>
<keyword evidence="1" id="KW-0805">Transcription regulation</keyword>
<dbReference type="InterPro" id="IPR005471">
    <property type="entry name" value="Tscrpt_reg_IclR_N"/>
</dbReference>
<evidence type="ECO:0000256" key="2">
    <source>
        <dbReference type="ARBA" id="ARBA00023125"/>
    </source>
</evidence>
<reference evidence="6 7" key="1">
    <citation type="submission" date="2024-09" db="EMBL/GenBank/DDBJ databases">
        <authorList>
            <person name="Sun Q."/>
            <person name="Mori K."/>
        </authorList>
    </citation>
    <scope>NUCLEOTIDE SEQUENCE [LARGE SCALE GENOMIC DNA]</scope>
    <source>
        <strain evidence="6 7">TBRC 4938</strain>
    </source>
</reference>
<evidence type="ECO:0000256" key="1">
    <source>
        <dbReference type="ARBA" id="ARBA00023015"/>
    </source>
</evidence>
<dbReference type="InterPro" id="IPR036390">
    <property type="entry name" value="WH_DNA-bd_sf"/>
</dbReference>
<dbReference type="Pfam" id="PF09339">
    <property type="entry name" value="HTH_IclR"/>
    <property type="match status" value="1"/>
</dbReference>
<dbReference type="RefSeq" id="WP_377255002.1">
    <property type="nucleotide sequence ID" value="NZ_JBHMAA010000003.1"/>
</dbReference>
<dbReference type="PANTHER" id="PTHR30136:SF24">
    <property type="entry name" value="HTH-TYPE TRANSCRIPTIONAL REPRESSOR ALLR"/>
    <property type="match status" value="1"/>
</dbReference>
<keyword evidence="7" id="KW-1185">Reference proteome</keyword>
<evidence type="ECO:0000313" key="6">
    <source>
        <dbReference type="EMBL" id="MFB9947481.1"/>
    </source>
</evidence>
<keyword evidence="3" id="KW-0804">Transcription</keyword>
<dbReference type="Gene3D" id="1.10.10.10">
    <property type="entry name" value="Winged helix-like DNA-binding domain superfamily/Winged helix DNA-binding domain"/>
    <property type="match status" value="1"/>
</dbReference>
<dbReference type="InterPro" id="IPR036388">
    <property type="entry name" value="WH-like_DNA-bd_sf"/>
</dbReference>
<evidence type="ECO:0000256" key="3">
    <source>
        <dbReference type="ARBA" id="ARBA00023163"/>
    </source>
</evidence>
<evidence type="ECO:0000259" key="5">
    <source>
        <dbReference type="PROSITE" id="PS51078"/>
    </source>
</evidence>
<feature type="domain" description="IclR-ED" evidence="5">
    <location>
        <begin position="58"/>
        <end position="235"/>
    </location>
</feature>
<dbReference type="InterPro" id="IPR014757">
    <property type="entry name" value="Tscrpt_reg_IclR_C"/>
</dbReference>
<dbReference type="InterPro" id="IPR029016">
    <property type="entry name" value="GAF-like_dom_sf"/>
</dbReference>